<reference evidence="1 2" key="1">
    <citation type="submission" date="2016-09" db="EMBL/GenBank/DDBJ databases">
        <title>Genomic Taxonomy of the Vibrionaceae.</title>
        <authorList>
            <person name="Gonzalez-Castillo A."/>
            <person name="Gomez-Gil B."/>
            <person name="Enciso-Ibarra K."/>
        </authorList>
    </citation>
    <scope>NUCLEOTIDE SEQUENCE [LARGE SCALE GENOMIC DNA]</scope>
    <source>
        <strain evidence="1 2">CAIM 1731</strain>
    </source>
</reference>
<dbReference type="RefSeq" id="WP_075647792.1">
    <property type="nucleotide sequence ID" value="NZ_AP019658.1"/>
</dbReference>
<dbReference type="Proteomes" id="UP000186206">
    <property type="component" value="Unassembled WGS sequence"/>
</dbReference>
<protein>
    <submittedName>
        <fullName evidence="1">Uncharacterized protein</fullName>
    </submittedName>
</protein>
<proteinExistence type="predicted"/>
<evidence type="ECO:0000313" key="2">
    <source>
        <dbReference type="Proteomes" id="UP000186206"/>
    </source>
</evidence>
<dbReference type="EMBL" id="MJMI01000022">
    <property type="protein sequence ID" value="OLQ95521.1"/>
    <property type="molecule type" value="Genomic_DNA"/>
</dbReference>
<comment type="caution">
    <text evidence="1">The sequence shown here is derived from an EMBL/GenBank/DDBJ whole genome shotgun (WGS) entry which is preliminary data.</text>
</comment>
<name>A0ABX3FRU8_9VIBR</name>
<evidence type="ECO:0000313" key="1">
    <source>
        <dbReference type="EMBL" id="OLQ95521.1"/>
    </source>
</evidence>
<accession>A0ABX3FRU8</accession>
<gene>
    <name evidence="1" type="ORF">BIY21_05985</name>
</gene>
<keyword evidence="2" id="KW-1185">Reference proteome</keyword>
<sequence length="174" mass="19435">MVGIISKAYVQGKTLFFSTLALLENAGVSLVPETEALNQSELCEWDECDQFALQWAQLWQQVIVATPCHAPVFNFQKLLRKSAQNQAIAMFLVAGTKQRICAERGSSIWQMLACQRQLGDPDHALFSTFARILCLSKSFPHSNALVFSSIYPILKSVSNAERFRFVVPSNKPPP</sequence>
<organism evidence="1 2">
    <name type="scientific">Vibrio ponticus</name>
    <dbReference type="NCBI Taxonomy" id="265668"/>
    <lineage>
        <taxon>Bacteria</taxon>
        <taxon>Pseudomonadati</taxon>
        <taxon>Pseudomonadota</taxon>
        <taxon>Gammaproteobacteria</taxon>
        <taxon>Vibrionales</taxon>
        <taxon>Vibrionaceae</taxon>
        <taxon>Vibrio</taxon>
    </lineage>
</organism>